<protein>
    <submittedName>
        <fullName evidence="2">Melanoma-associated antigen G1-like</fullName>
    </submittedName>
</protein>
<reference evidence="2 3" key="3">
    <citation type="submission" date="2019-11" db="EMBL/GenBank/DDBJ databases">
        <title>A de novo genome assembly of a pear dwarfing rootstock.</title>
        <authorList>
            <person name="Wang F."/>
            <person name="Wang J."/>
            <person name="Li S."/>
            <person name="Zhang Y."/>
            <person name="Fang M."/>
            <person name="Ma L."/>
            <person name="Zhao Y."/>
            <person name="Jiang S."/>
        </authorList>
    </citation>
    <scope>NUCLEOTIDE SEQUENCE [LARGE SCALE GENOMIC DNA]</scope>
    <source>
        <strain evidence="2">S2</strain>
        <tissue evidence="2">Leaf</tissue>
    </source>
</reference>
<feature type="domain" description="MAGE" evidence="1">
    <location>
        <begin position="43"/>
        <end position="134"/>
    </location>
</feature>
<evidence type="ECO:0000313" key="2">
    <source>
        <dbReference type="EMBL" id="KAB2617069.1"/>
    </source>
</evidence>
<accession>A0A5N5GNE5</accession>
<reference evidence="3" key="2">
    <citation type="submission" date="2019-10" db="EMBL/GenBank/DDBJ databases">
        <title>A de novo genome assembly of a pear dwarfing rootstock.</title>
        <authorList>
            <person name="Wang F."/>
            <person name="Wang J."/>
            <person name="Li S."/>
            <person name="Zhang Y."/>
            <person name="Fang M."/>
            <person name="Ma L."/>
            <person name="Zhao Y."/>
            <person name="Jiang S."/>
        </authorList>
    </citation>
    <scope>NUCLEOTIDE SEQUENCE [LARGE SCALE GENOMIC DNA]</scope>
</reference>
<organism evidence="2 3">
    <name type="scientific">Pyrus ussuriensis x Pyrus communis</name>
    <dbReference type="NCBI Taxonomy" id="2448454"/>
    <lineage>
        <taxon>Eukaryota</taxon>
        <taxon>Viridiplantae</taxon>
        <taxon>Streptophyta</taxon>
        <taxon>Embryophyta</taxon>
        <taxon>Tracheophyta</taxon>
        <taxon>Spermatophyta</taxon>
        <taxon>Magnoliopsida</taxon>
        <taxon>eudicotyledons</taxon>
        <taxon>Gunneridae</taxon>
        <taxon>Pentapetalae</taxon>
        <taxon>rosids</taxon>
        <taxon>fabids</taxon>
        <taxon>Rosales</taxon>
        <taxon>Rosaceae</taxon>
        <taxon>Amygdaloideae</taxon>
        <taxon>Maleae</taxon>
        <taxon>Pyrus</taxon>
    </lineage>
</organism>
<dbReference type="OrthoDB" id="205198at2759"/>
<evidence type="ECO:0000259" key="1">
    <source>
        <dbReference type="Pfam" id="PF01454"/>
    </source>
</evidence>
<dbReference type="Pfam" id="PF01454">
    <property type="entry name" value="MAGE"/>
    <property type="match status" value="1"/>
</dbReference>
<comment type="caution">
    <text evidence="2">The sequence shown here is derived from an EMBL/GenBank/DDBJ whole genome shotgun (WGS) entry which is preliminary data.</text>
</comment>
<evidence type="ECO:0000313" key="3">
    <source>
        <dbReference type="Proteomes" id="UP000327157"/>
    </source>
</evidence>
<name>A0A5N5GNE5_9ROSA</name>
<dbReference type="AlphaFoldDB" id="A0A5N5GNE5"/>
<reference evidence="2 3" key="1">
    <citation type="submission" date="2019-09" db="EMBL/GenBank/DDBJ databases">
        <authorList>
            <person name="Ou C."/>
        </authorList>
    </citation>
    <scope>NUCLEOTIDE SEQUENCE [LARGE SCALE GENOMIC DNA]</scope>
    <source>
        <strain evidence="2">S2</strain>
        <tissue evidence="2">Leaf</tissue>
    </source>
</reference>
<dbReference type="InterPro" id="IPR002190">
    <property type="entry name" value="MHD_dom"/>
</dbReference>
<dbReference type="EMBL" id="SMOL01000401">
    <property type="protein sequence ID" value="KAB2617069.1"/>
    <property type="molecule type" value="Genomic_DNA"/>
</dbReference>
<sequence length="223" mass="24804">MLEEEETYLQIAVAKSWLEKEAGLCGRSLPSCHQELSLVNLPTFIINEAIQKLSAIFGYEMLELQRSRPSSANQGRLSQQSAVEAKSYIITSKLPSDVYKKYVLNDNGSTVPLNGFTFVLLSLVHISGSKMTEGIYLKYCSLYQIFAERQRSCGSSLLIRGGTAFPDQICGGLALLGSRLWRISLEVVKLQVEMSQSLKSQPEDFVSRIIIVNKEIVSVDVDD</sequence>
<gene>
    <name evidence="2" type="ORF">D8674_012938</name>
</gene>
<proteinExistence type="predicted"/>
<dbReference type="Proteomes" id="UP000327157">
    <property type="component" value="Chromosome 15"/>
</dbReference>
<keyword evidence="3" id="KW-1185">Reference proteome</keyword>